<evidence type="ECO:0000313" key="1">
    <source>
        <dbReference type="EMBL" id="KAF2736830.1"/>
    </source>
</evidence>
<evidence type="ECO:0000313" key="2">
    <source>
        <dbReference type="Proteomes" id="UP000799444"/>
    </source>
</evidence>
<comment type="caution">
    <text evidence="1">The sequence shown here is derived from an EMBL/GenBank/DDBJ whole genome shotgun (WGS) entry which is preliminary data.</text>
</comment>
<protein>
    <submittedName>
        <fullName evidence="1">Uncharacterized protein</fullName>
    </submittedName>
</protein>
<dbReference type="AlphaFoldDB" id="A0A9P4V5X4"/>
<keyword evidence="2" id="KW-1185">Reference proteome</keyword>
<accession>A0A9P4V5X4</accession>
<dbReference type="EMBL" id="ML996121">
    <property type="protein sequence ID" value="KAF2736830.1"/>
    <property type="molecule type" value="Genomic_DNA"/>
</dbReference>
<name>A0A9P4V5X4_9PLEO</name>
<gene>
    <name evidence="1" type="ORF">EJ04DRAFT_510737</name>
</gene>
<dbReference type="Proteomes" id="UP000799444">
    <property type="component" value="Unassembled WGS sequence"/>
</dbReference>
<reference evidence="1" key="1">
    <citation type="journal article" date="2020" name="Stud. Mycol.">
        <title>101 Dothideomycetes genomes: a test case for predicting lifestyles and emergence of pathogens.</title>
        <authorList>
            <person name="Haridas S."/>
            <person name="Albert R."/>
            <person name="Binder M."/>
            <person name="Bloem J."/>
            <person name="Labutti K."/>
            <person name="Salamov A."/>
            <person name="Andreopoulos B."/>
            <person name="Baker S."/>
            <person name="Barry K."/>
            <person name="Bills G."/>
            <person name="Bluhm B."/>
            <person name="Cannon C."/>
            <person name="Castanera R."/>
            <person name="Culley D."/>
            <person name="Daum C."/>
            <person name="Ezra D."/>
            <person name="Gonzalez J."/>
            <person name="Henrissat B."/>
            <person name="Kuo A."/>
            <person name="Liang C."/>
            <person name="Lipzen A."/>
            <person name="Lutzoni F."/>
            <person name="Magnuson J."/>
            <person name="Mondo S."/>
            <person name="Nolan M."/>
            <person name="Ohm R."/>
            <person name="Pangilinan J."/>
            <person name="Park H.-J."/>
            <person name="Ramirez L."/>
            <person name="Alfaro M."/>
            <person name="Sun H."/>
            <person name="Tritt A."/>
            <person name="Yoshinaga Y."/>
            <person name="Zwiers L.-H."/>
            <person name="Turgeon B."/>
            <person name="Goodwin S."/>
            <person name="Spatafora J."/>
            <person name="Crous P."/>
            <person name="Grigoriev I."/>
        </authorList>
    </citation>
    <scope>NUCLEOTIDE SEQUENCE</scope>
    <source>
        <strain evidence="1">CBS 125425</strain>
    </source>
</reference>
<sequence>MQIRSNAPVLHYGSVLLFICYSRPLPPSDRHLEAEQAIELRVNRPSGSMHTIRPSQRERTNEIRIYVCTREACRKKPVHLAGYHPTKYESFATDHNGAGEKD</sequence>
<organism evidence="1 2">
    <name type="scientific">Polyplosphaeria fusca</name>
    <dbReference type="NCBI Taxonomy" id="682080"/>
    <lineage>
        <taxon>Eukaryota</taxon>
        <taxon>Fungi</taxon>
        <taxon>Dikarya</taxon>
        <taxon>Ascomycota</taxon>
        <taxon>Pezizomycotina</taxon>
        <taxon>Dothideomycetes</taxon>
        <taxon>Pleosporomycetidae</taxon>
        <taxon>Pleosporales</taxon>
        <taxon>Tetraplosphaeriaceae</taxon>
        <taxon>Polyplosphaeria</taxon>
    </lineage>
</organism>
<proteinExistence type="predicted"/>